<reference evidence="8" key="1">
    <citation type="journal article" date="2023" name="bioRxiv">
        <title>Scaffold-level genome assemblies of two parasitoid biocontrol wasps reveal the parthenogenesis mechanism and an associated novel virus.</title>
        <authorList>
            <person name="Inwood S."/>
            <person name="Skelly J."/>
            <person name="Guhlin J."/>
            <person name="Harrop T."/>
            <person name="Goldson S."/>
            <person name="Dearden P."/>
        </authorList>
    </citation>
    <scope>NUCLEOTIDE SEQUENCE</scope>
    <source>
        <strain evidence="8">Irish</strain>
        <tissue evidence="8">Whole body</tissue>
    </source>
</reference>
<dbReference type="Gene3D" id="1.10.220.60">
    <property type="entry name" value="GRIP domain"/>
    <property type="match status" value="1"/>
</dbReference>
<accession>A0AA39FPY7</accession>
<proteinExistence type="predicted"/>
<evidence type="ECO:0000259" key="7">
    <source>
        <dbReference type="PROSITE" id="PS50913"/>
    </source>
</evidence>
<dbReference type="Proteomes" id="UP001168990">
    <property type="component" value="Unassembled WGS sequence"/>
</dbReference>
<keyword evidence="9" id="KW-1185">Reference proteome</keyword>
<comment type="caution">
    <text evidence="8">The sequence shown here is derived from an EMBL/GenBank/DDBJ whole genome shotgun (WGS) entry which is preliminary data.</text>
</comment>
<feature type="coiled-coil region" evidence="5">
    <location>
        <begin position="255"/>
        <end position="536"/>
    </location>
</feature>
<dbReference type="Pfam" id="PF01465">
    <property type="entry name" value="GRIP"/>
    <property type="match status" value="1"/>
</dbReference>
<comment type="subcellular location">
    <subcellularLocation>
        <location evidence="1">Cytoplasm</location>
    </subcellularLocation>
</comment>
<evidence type="ECO:0000256" key="5">
    <source>
        <dbReference type="SAM" id="Coils"/>
    </source>
</evidence>
<gene>
    <name evidence="8" type="ORF">PV328_006677</name>
</gene>
<feature type="region of interest" description="Disordered" evidence="6">
    <location>
        <begin position="1"/>
        <end position="33"/>
    </location>
</feature>
<keyword evidence="2" id="KW-0963">Cytoplasm</keyword>
<evidence type="ECO:0000256" key="1">
    <source>
        <dbReference type="ARBA" id="ARBA00004496"/>
    </source>
</evidence>
<keyword evidence="3" id="KW-0597">Phosphoprotein</keyword>
<evidence type="ECO:0000256" key="4">
    <source>
        <dbReference type="ARBA" id="ARBA00023054"/>
    </source>
</evidence>
<protein>
    <recommendedName>
        <fullName evidence="7">GRIP domain-containing protein</fullName>
    </recommendedName>
</protein>
<dbReference type="SMART" id="SM00755">
    <property type="entry name" value="Grip"/>
    <property type="match status" value="1"/>
</dbReference>
<name>A0AA39FPY7_9HYME</name>
<keyword evidence="4 5" id="KW-0175">Coiled coil</keyword>
<feature type="coiled-coil region" evidence="5">
    <location>
        <begin position="46"/>
        <end position="174"/>
    </location>
</feature>
<organism evidence="8 9">
    <name type="scientific">Microctonus aethiopoides</name>
    <dbReference type="NCBI Taxonomy" id="144406"/>
    <lineage>
        <taxon>Eukaryota</taxon>
        <taxon>Metazoa</taxon>
        <taxon>Ecdysozoa</taxon>
        <taxon>Arthropoda</taxon>
        <taxon>Hexapoda</taxon>
        <taxon>Insecta</taxon>
        <taxon>Pterygota</taxon>
        <taxon>Neoptera</taxon>
        <taxon>Endopterygota</taxon>
        <taxon>Hymenoptera</taxon>
        <taxon>Apocrita</taxon>
        <taxon>Ichneumonoidea</taxon>
        <taxon>Braconidae</taxon>
        <taxon>Euphorinae</taxon>
        <taxon>Microctonus</taxon>
    </lineage>
</organism>
<evidence type="ECO:0000256" key="6">
    <source>
        <dbReference type="SAM" id="MobiDB-lite"/>
    </source>
</evidence>
<evidence type="ECO:0000256" key="3">
    <source>
        <dbReference type="ARBA" id="ARBA00022553"/>
    </source>
</evidence>
<dbReference type="PANTHER" id="PTHR18902:SF25">
    <property type="entry name" value="GRIP AND COILED-COIL DOMAIN-CONTAINING PROTEIN 2"/>
    <property type="match status" value="1"/>
</dbReference>
<reference evidence="8" key="2">
    <citation type="submission" date="2023-03" db="EMBL/GenBank/DDBJ databases">
        <authorList>
            <person name="Inwood S.N."/>
            <person name="Skelly J.G."/>
            <person name="Guhlin J."/>
            <person name="Harrop T.W.R."/>
            <person name="Goldson S.G."/>
            <person name="Dearden P.K."/>
        </authorList>
    </citation>
    <scope>NUCLEOTIDE SEQUENCE</scope>
    <source>
        <strain evidence="8">Irish</strain>
        <tissue evidence="8">Whole body</tissue>
    </source>
</reference>
<evidence type="ECO:0000313" key="8">
    <source>
        <dbReference type="EMBL" id="KAK0173488.1"/>
    </source>
</evidence>
<evidence type="ECO:0000313" key="9">
    <source>
        <dbReference type="Proteomes" id="UP001168990"/>
    </source>
</evidence>
<dbReference type="PROSITE" id="PS50913">
    <property type="entry name" value="GRIP"/>
    <property type="match status" value="1"/>
</dbReference>
<dbReference type="InterPro" id="IPR000237">
    <property type="entry name" value="GRIP_dom"/>
</dbReference>
<feature type="coiled-coil region" evidence="5">
    <location>
        <begin position="631"/>
        <end position="672"/>
    </location>
</feature>
<feature type="domain" description="GRIP" evidence="7">
    <location>
        <begin position="675"/>
        <end position="725"/>
    </location>
</feature>
<dbReference type="EMBL" id="JAQQBS010000002">
    <property type="protein sequence ID" value="KAK0173488.1"/>
    <property type="molecule type" value="Genomic_DNA"/>
</dbReference>
<dbReference type="AlphaFoldDB" id="A0AA39FPY7"/>
<dbReference type="PANTHER" id="PTHR18902">
    <property type="entry name" value="NUCLEAR MITOTIC APPARATUS PROTEIN 1-RELATED"/>
    <property type="match status" value="1"/>
</dbReference>
<evidence type="ECO:0000256" key="2">
    <source>
        <dbReference type="ARBA" id="ARBA00022490"/>
    </source>
</evidence>
<dbReference type="GO" id="GO:0005794">
    <property type="term" value="C:Golgi apparatus"/>
    <property type="evidence" value="ECO:0007669"/>
    <property type="project" value="TreeGrafter"/>
</dbReference>
<dbReference type="InterPro" id="IPR051841">
    <property type="entry name" value="MT-Golgi_org_protein"/>
</dbReference>
<sequence length="743" mass="85822">MNLTDKDSENSMMTNSTTNDEEVQPKSSSDKKEDFEERYYKFKGFALKLKKKVNDLTDELRLSESEKNKAIAEKEEFQKKISQVSDNIKKLQTIQLEYDKLQDSLEQQKNENKKLIKNLEVLVVDNTTLKQSHYDLKENIVQLTNDLENRNKEIAELKVALKKKHSTLKSLEEAKKADALIREQREKDYENIKLKLESEILSHKNTQIQLDIAKQECSSNNVLCLEVDNYVKSIDDLKSKLNDESSKCLVLEGTLEEQRHIMSDLKMQLAEMKNSCLAKTNQLTTLGEKNENLKAELNDLRQEILQITNEKQTLMDAMAAIKLNADKLANESVSHVAEKKKIIDDMESQSKSHSHQIEILQLEISRLNASVNSTLEEMEALKNEYEGYKLRAQSVLRTKNSQNKESGLNGRSINEVEADLSHLHSKLSQLREKFDQSSDEIKTLTDELILVKEERDHARKTARDLGNKLTSLTQDYASLREQCRGQLTTIEQLREELEVTQENLQKNHTAEISSMKEKHQREIDNLQMELQKMTMNYRLTSLYSRNTNEKSMEIKSSEHEGQTRNEIYLLEREDGEGSESVESYPVGNFTVERQRPHSLMPLDELLNSSDDFPKPNMPATVLPTKVDRYELEVCERRVKHLTILLADAERDIAKLNEMNQLLKEDIRRQQRSVEREHHANNFEYLKNIVIKFITLKNGDERTRLIPVLNTILKLSPAETVQLNQAAGVTGRGWLPAIPGWNND</sequence>